<dbReference type="RefSeq" id="WP_085800415.1">
    <property type="nucleotide sequence ID" value="NZ_FWXB01000007.1"/>
</dbReference>
<evidence type="ECO:0000313" key="1">
    <source>
        <dbReference type="EMBL" id="SMC12466.1"/>
    </source>
</evidence>
<dbReference type="Proteomes" id="UP000193224">
    <property type="component" value="Unassembled WGS sequence"/>
</dbReference>
<dbReference type="EMBL" id="FWXB01000007">
    <property type="protein sequence ID" value="SMC12466.1"/>
    <property type="molecule type" value="Genomic_DNA"/>
</dbReference>
<proteinExistence type="predicted"/>
<evidence type="ECO:0008006" key="3">
    <source>
        <dbReference type="Google" id="ProtNLM"/>
    </source>
</evidence>
<dbReference type="SUPFAM" id="SSF52540">
    <property type="entry name" value="P-loop containing nucleoside triphosphate hydrolases"/>
    <property type="match status" value="1"/>
</dbReference>
<organism evidence="1 2">
    <name type="scientific">Roseovarius aestuarii</name>
    <dbReference type="NCBI Taxonomy" id="475083"/>
    <lineage>
        <taxon>Bacteria</taxon>
        <taxon>Pseudomonadati</taxon>
        <taxon>Pseudomonadota</taxon>
        <taxon>Alphaproteobacteria</taxon>
        <taxon>Rhodobacterales</taxon>
        <taxon>Roseobacteraceae</taxon>
        <taxon>Roseovarius</taxon>
    </lineage>
</organism>
<reference evidence="1 2" key="1">
    <citation type="submission" date="2017-03" db="EMBL/GenBank/DDBJ databases">
        <authorList>
            <person name="Afonso C.L."/>
            <person name="Miller P.J."/>
            <person name="Scott M.A."/>
            <person name="Spackman E."/>
            <person name="Goraichik I."/>
            <person name="Dimitrov K.M."/>
            <person name="Suarez D.L."/>
            <person name="Swayne D.E."/>
        </authorList>
    </citation>
    <scope>NUCLEOTIDE SEQUENCE [LARGE SCALE GENOMIC DNA]</scope>
    <source>
        <strain evidence="1 2">CECT 7745</strain>
    </source>
</reference>
<sequence length="524" mass="59219">MADKTIHIHLGPHKTGSTAIQRSLRENAKTLKTGFGLTLIKTRLVRKAAGFLNSDRLPEAAETLGKVAGLCAAREGDCVISCEDLSGALPGSRQTQEIYPHLWRNISILEDAFDGFDRRYYFFLRQPDDWLRSVYVQNLKHRQKFSRFEKFADFLQVDDLWDAVIAEPVAELGRSFVTVDYAQDAARSSVRDLLAAVAGCDRDKVQALPEPELNLSPGETDIALMQQINRSSASQEAKRRAKLALFEAHETPPSHAGTPVRSDWFQAPQKPETLPEVLEPLWQRVRKRVAAQDQPNLMPDIDIDLRPLRNLMVEADGDFPDVNRDQMAGQAEILIYRFRGQSEICFLLGLAISYLRRDTPHTAQASALFQRLWAEEYDILLGFLPTRWLISSFQTFLDHGVNADQRIIGSGAYFYANILKAYEAERAFEGLPPDAVYPHKLPQTKMGFAGLDRFKLGGSDLILNTNALLLEYSARDDTAGRVAQEFLARARTAQSIFSRMDKSRQAHEINIKQFSNCWSFFQKP</sequence>
<dbReference type="InterPro" id="IPR027417">
    <property type="entry name" value="P-loop_NTPase"/>
</dbReference>
<gene>
    <name evidence="1" type="ORF">ROA7745_02292</name>
</gene>
<dbReference type="OrthoDB" id="7834507at2"/>
<dbReference type="AlphaFoldDB" id="A0A1X7BRZ1"/>
<evidence type="ECO:0000313" key="2">
    <source>
        <dbReference type="Proteomes" id="UP000193224"/>
    </source>
</evidence>
<protein>
    <recommendedName>
        <fullName evidence="3">Sulfotransferase family protein</fullName>
    </recommendedName>
</protein>
<keyword evidence="2" id="KW-1185">Reference proteome</keyword>
<name>A0A1X7BRZ1_9RHOB</name>
<accession>A0A1X7BRZ1</accession>